<evidence type="ECO:0000313" key="2">
    <source>
        <dbReference type="Proteomes" id="UP000005954"/>
    </source>
</evidence>
<name>A3SKF7_ROSNI</name>
<dbReference type="ESTHER" id="9rhob-a3skf7">
    <property type="family name" value="Duf_900"/>
</dbReference>
<comment type="caution">
    <text evidence="1">The sequence shown here is derived from an EMBL/GenBank/DDBJ whole genome shotgun (WGS) entry which is preliminary data.</text>
</comment>
<dbReference type="STRING" id="89187.ISM_06075"/>
<protein>
    <submittedName>
        <fullName evidence="1">Uncharacterized protein</fullName>
    </submittedName>
</protein>
<organism evidence="1 2">
    <name type="scientific">Roseovarius nubinhibens (strain ATCC BAA-591 / DSM 15170 / ISM)</name>
    <dbReference type="NCBI Taxonomy" id="89187"/>
    <lineage>
        <taxon>Bacteria</taxon>
        <taxon>Pseudomonadati</taxon>
        <taxon>Pseudomonadota</taxon>
        <taxon>Alphaproteobacteria</taxon>
        <taxon>Rhodobacterales</taxon>
        <taxon>Roseobacteraceae</taxon>
        <taxon>Roseovarius</taxon>
    </lineage>
</organism>
<evidence type="ECO:0000313" key="1">
    <source>
        <dbReference type="EMBL" id="EAP77838.1"/>
    </source>
</evidence>
<dbReference type="HOGENOM" id="CLU_066223_0_0_5"/>
<dbReference type="eggNOG" id="COG1075">
    <property type="taxonomic scope" value="Bacteria"/>
</dbReference>
<keyword evidence="2" id="KW-1185">Reference proteome</keyword>
<dbReference type="AlphaFoldDB" id="A3SKF7"/>
<proteinExistence type="predicted"/>
<dbReference type="EMBL" id="AALY01000001">
    <property type="protein sequence ID" value="EAP77838.1"/>
    <property type="molecule type" value="Genomic_DNA"/>
</dbReference>
<sequence length="317" mass="33458">MHGADVAPSAAPSAASGAALGLALDAALADPAGRAGPVIVLVHGYKYQPGRERHCPHRTLGALDPDCPGWVGQHSWPRGLGFGQGAEGEGVAISFGWSARGSLWQAYRRAGEAGRMLAQLVEMIRARAPGRPVHAVSHSLGARVVLSALAAASRAEAGFDRAILLSAAELRGPAARALATPAGRRAEVFNVTSRENDIFDLLFELVMGAPWRGERAMSEGIPEAGNLRSLQIDHADVRRALGRAGVPMSHEAAMACHWSTYTRPGLLGFYARLLREGGGPTLATLIDAVADQQDPRWSRLWRGRGAASPLGETWRGA</sequence>
<dbReference type="Proteomes" id="UP000005954">
    <property type="component" value="Unassembled WGS sequence"/>
</dbReference>
<accession>A3SKF7</accession>
<gene>
    <name evidence="1" type="ORF">ISM_06075</name>
</gene>
<dbReference type="InterPro" id="IPR029058">
    <property type="entry name" value="AB_hydrolase_fold"/>
</dbReference>
<dbReference type="SUPFAM" id="SSF53474">
    <property type="entry name" value="alpha/beta-Hydrolases"/>
    <property type="match status" value="1"/>
</dbReference>
<reference evidence="1 2" key="1">
    <citation type="submission" date="2005-12" db="EMBL/GenBank/DDBJ databases">
        <authorList>
            <person name="Moran M.A."/>
            <person name="Ferriera S."/>
            <person name="Johnson J."/>
            <person name="Kravitz S."/>
            <person name="Halpern A."/>
            <person name="Remington K."/>
            <person name="Beeson K."/>
            <person name="Tran B."/>
            <person name="Rogers Y.-H."/>
            <person name="Friedman R."/>
            <person name="Venter J.C."/>
        </authorList>
    </citation>
    <scope>NUCLEOTIDE SEQUENCE [LARGE SCALE GENOMIC DNA]</scope>
    <source>
        <strain evidence="2">ATCC BAA-591 / DSM 15170 / ISM</strain>
    </source>
</reference>
<dbReference type="Gene3D" id="3.40.50.1820">
    <property type="entry name" value="alpha/beta hydrolase"/>
    <property type="match status" value="1"/>
</dbReference>